<dbReference type="RefSeq" id="WP_106589381.1">
    <property type="nucleotide sequence ID" value="NZ_PYAV01000011.1"/>
</dbReference>
<feature type="compositionally biased region" description="Basic and acidic residues" evidence="1">
    <location>
        <begin position="133"/>
        <end position="147"/>
    </location>
</feature>
<evidence type="ECO:0000256" key="1">
    <source>
        <dbReference type="SAM" id="MobiDB-lite"/>
    </source>
</evidence>
<dbReference type="Proteomes" id="UP000242310">
    <property type="component" value="Unassembled WGS sequence"/>
</dbReference>
<reference evidence="2 3" key="1">
    <citation type="submission" date="2018-03" db="EMBL/GenBank/DDBJ databases">
        <title>Genomic Encyclopedia of Type Strains, Phase III (KMG-III): the genomes of soil and plant-associated and newly described type strains.</title>
        <authorList>
            <person name="Whitman W."/>
        </authorList>
    </citation>
    <scope>NUCLEOTIDE SEQUENCE [LARGE SCALE GENOMIC DNA]</scope>
    <source>
        <strain evidence="2 3">CGMCC 1.07653</strain>
    </source>
</reference>
<protein>
    <submittedName>
        <fullName evidence="2">Uncharacterized protein</fullName>
    </submittedName>
</protein>
<evidence type="ECO:0000313" key="2">
    <source>
        <dbReference type="EMBL" id="PSL43238.1"/>
    </source>
</evidence>
<dbReference type="OrthoDB" id="2942586at2"/>
<comment type="caution">
    <text evidence="2">The sequence shown here is derived from an EMBL/GenBank/DDBJ whole genome shotgun (WGS) entry which is preliminary data.</text>
</comment>
<name>A0A2P8HAJ1_9BACI</name>
<evidence type="ECO:0000313" key="3">
    <source>
        <dbReference type="Proteomes" id="UP000242310"/>
    </source>
</evidence>
<dbReference type="EMBL" id="PYAV01000011">
    <property type="protein sequence ID" value="PSL43238.1"/>
    <property type="molecule type" value="Genomic_DNA"/>
</dbReference>
<feature type="region of interest" description="Disordered" evidence="1">
    <location>
        <begin position="122"/>
        <end position="151"/>
    </location>
</feature>
<accession>A0A2P8HAJ1</accession>
<dbReference type="AlphaFoldDB" id="A0A2P8HAJ1"/>
<sequence length="222" mass="24990">MKKLIMIIAGAVFVVIGGATFVLASEEDGTDLNSVGEAMGVYLFDGDGDDDSPQADEEMFAEMDRDTHEFLVASLRINGVDDQEAQAYEEQIQQVAVKDQAQQKGVMPDESDVQARVEEQREMIEEGESEDGVEVRGSDETSERVEELAEESGITVDQYWEEYMPILEEVTLAEEALREKLVDENEIQGNSDAREAWHEQRDQIVDAYEDEHAEEIEAFKNE</sequence>
<gene>
    <name evidence="2" type="ORF">B0H94_11162</name>
</gene>
<organism evidence="2 3">
    <name type="scientific">Salsuginibacillus halophilus</name>
    <dbReference type="NCBI Taxonomy" id="517424"/>
    <lineage>
        <taxon>Bacteria</taxon>
        <taxon>Bacillati</taxon>
        <taxon>Bacillota</taxon>
        <taxon>Bacilli</taxon>
        <taxon>Bacillales</taxon>
        <taxon>Bacillaceae</taxon>
        <taxon>Salsuginibacillus</taxon>
    </lineage>
</organism>
<proteinExistence type="predicted"/>
<keyword evidence="3" id="KW-1185">Reference proteome</keyword>